<dbReference type="AlphaFoldDB" id="G7W8C9"/>
<dbReference type="OrthoDB" id="9812676at2"/>
<dbReference type="HOGENOM" id="CLU_016733_9_1_9"/>
<feature type="domain" description="Lipoyl-binding" evidence="2">
    <location>
        <begin position="1"/>
        <end position="69"/>
    </location>
</feature>
<evidence type="ECO:0000259" key="2">
    <source>
        <dbReference type="PROSITE" id="PS50968"/>
    </source>
</evidence>
<accession>G7W8C9</accession>
<sequence length="70" mass="7573">MKILSSMSGLINNILVAEGKTVKSGDVVAVVESMKMLIDIKSEAAGTITKVNCQLEEFVQDGQILFELED</sequence>
<dbReference type="CDD" id="cd06850">
    <property type="entry name" value="biotinyl_domain"/>
    <property type="match status" value="1"/>
</dbReference>
<evidence type="ECO:0000313" key="4">
    <source>
        <dbReference type="Proteomes" id="UP000006346"/>
    </source>
</evidence>
<dbReference type="KEGG" id="dor:Desor_1411"/>
<reference evidence="3 4" key="2">
    <citation type="journal article" date="2012" name="J. Bacteriol.">
        <title>Complete genome sequences of Desulfosporosinus orientis DSM765T, Desulfosporosinus youngiae DSM17734T, Desulfosporosinus meridiei DSM13257T, and Desulfosporosinus acidiphilus DSM22704T.</title>
        <authorList>
            <person name="Pester M."/>
            <person name="Brambilla E."/>
            <person name="Alazard D."/>
            <person name="Rattei T."/>
            <person name="Weinmaier T."/>
            <person name="Han J."/>
            <person name="Lucas S."/>
            <person name="Lapidus A."/>
            <person name="Cheng J.F."/>
            <person name="Goodwin L."/>
            <person name="Pitluck S."/>
            <person name="Peters L."/>
            <person name="Ovchinnikova G."/>
            <person name="Teshima H."/>
            <person name="Detter J.C."/>
            <person name="Han C.S."/>
            <person name="Tapia R."/>
            <person name="Land M.L."/>
            <person name="Hauser L."/>
            <person name="Kyrpides N.C."/>
            <person name="Ivanova N.N."/>
            <person name="Pagani I."/>
            <person name="Huntmann M."/>
            <person name="Wei C.L."/>
            <person name="Davenport K.W."/>
            <person name="Daligault H."/>
            <person name="Chain P.S."/>
            <person name="Chen A."/>
            <person name="Mavromatis K."/>
            <person name="Markowitz V."/>
            <person name="Szeto E."/>
            <person name="Mikhailova N."/>
            <person name="Pati A."/>
            <person name="Wagner M."/>
            <person name="Woyke T."/>
            <person name="Ollivier B."/>
            <person name="Klenk H.P."/>
            <person name="Spring S."/>
            <person name="Loy A."/>
        </authorList>
    </citation>
    <scope>NUCLEOTIDE SEQUENCE [LARGE SCALE GENOMIC DNA]</scope>
    <source>
        <strain evidence="4">ATCC 19365 / DSM 765 / NCIMB 8382 / VKM B-1628</strain>
    </source>
</reference>
<dbReference type="STRING" id="768706.Desor_1411"/>
<dbReference type="Gene3D" id="2.40.50.100">
    <property type="match status" value="1"/>
</dbReference>
<dbReference type="EMBL" id="CP003108">
    <property type="protein sequence ID" value="AET67069.1"/>
    <property type="molecule type" value="Genomic_DNA"/>
</dbReference>
<dbReference type="Pfam" id="PF00364">
    <property type="entry name" value="Biotin_lipoyl"/>
    <property type="match status" value="1"/>
</dbReference>
<dbReference type="InterPro" id="IPR050709">
    <property type="entry name" value="Biotin_Carboxyl_Carrier/Decarb"/>
</dbReference>
<name>G7W8C9_DESOD</name>
<evidence type="ECO:0000256" key="1">
    <source>
        <dbReference type="ARBA" id="ARBA00023267"/>
    </source>
</evidence>
<dbReference type="PANTHER" id="PTHR45266">
    <property type="entry name" value="OXALOACETATE DECARBOXYLASE ALPHA CHAIN"/>
    <property type="match status" value="1"/>
</dbReference>
<dbReference type="SUPFAM" id="SSF51230">
    <property type="entry name" value="Single hybrid motif"/>
    <property type="match status" value="1"/>
</dbReference>
<dbReference type="PANTHER" id="PTHR45266:SF3">
    <property type="entry name" value="OXALOACETATE DECARBOXYLASE ALPHA CHAIN"/>
    <property type="match status" value="1"/>
</dbReference>
<dbReference type="InterPro" id="IPR000089">
    <property type="entry name" value="Biotin_lipoyl"/>
</dbReference>
<evidence type="ECO:0000313" key="3">
    <source>
        <dbReference type="EMBL" id="AET67069.1"/>
    </source>
</evidence>
<dbReference type="InterPro" id="IPR011053">
    <property type="entry name" value="Single_hybrid_motif"/>
</dbReference>
<dbReference type="RefSeq" id="WP_014183888.1">
    <property type="nucleotide sequence ID" value="NC_016584.1"/>
</dbReference>
<proteinExistence type="predicted"/>
<dbReference type="PROSITE" id="PS50968">
    <property type="entry name" value="BIOTINYL_LIPOYL"/>
    <property type="match status" value="1"/>
</dbReference>
<dbReference type="Proteomes" id="UP000006346">
    <property type="component" value="Chromosome"/>
</dbReference>
<dbReference type="PATRIC" id="fig|768706.3.peg.1397"/>
<keyword evidence="1" id="KW-0092">Biotin</keyword>
<protein>
    <submittedName>
        <fullName evidence="3">Acetyl/propionyl-CoA carboxylase, alpha subunit</fullName>
    </submittedName>
</protein>
<reference evidence="4" key="1">
    <citation type="submission" date="2011-11" db="EMBL/GenBank/DDBJ databases">
        <title>Complete sequence of Desulfosporosinus orientis DSM 765.</title>
        <authorList>
            <person name="Lucas S."/>
            <person name="Han J."/>
            <person name="Lapidus A."/>
            <person name="Cheng J.-F."/>
            <person name="Goodwin L."/>
            <person name="Pitluck S."/>
            <person name="Peters L."/>
            <person name="Ovchinnikova G."/>
            <person name="Teshima H."/>
            <person name="Detter J.C."/>
            <person name="Han C."/>
            <person name="Tapia R."/>
            <person name="Land M."/>
            <person name="Hauser L."/>
            <person name="Kyrpides N."/>
            <person name="Ivanova N."/>
            <person name="Pagani I."/>
            <person name="Pester M."/>
            <person name="Spring S."/>
            <person name="Ollivier B."/>
            <person name="Rattei T."/>
            <person name="Klenk H.-P."/>
            <person name="Wagner M."/>
            <person name="Loy A."/>
            <person name="Woyke T."/>
        </authorList>
    </citation>
    <scope>NUCLEOTIDE SEQUENCE [LARGE SCALE GENOMIC DNA]</scope>
    <source>
        <strain evidence="4">ATCC 19365 / DSM 765 / NCIMB 8382 / VKM B-1628</strain>
    </source>
</reference>
<organism evidence="3 4">
    <name type="scientific">Desulfosporosinus orientis (strain ATCC 19365 / DSM 765 / NCIMB 8382 / VKM B-1628 / Singapore I)</name>
    <name type="common">Desulfotomaculum orientis</name>
    <dbReference type="NCBI Taxonomy" id="768706"/>
    <lineage>
        <taxon>Bacteria</taxon>
        <taxon>Bacillati</taxon>
        <taxon>Bacillota</taxon>
        <taxon>Clostridia</taxon>
        <taxon>Eubacteriales</taxon>
        <taxon>Desulfitobacteriaceae</taxon>
        <taxon>Desulfosporosinus</taxon>
    </lineage>
</organism>
<keyword evidence="4" id="KW-1185">Reference proteome</keyword>
<gene>
    <name evidence="3" type="ordered locus">Desor_1411</name>
</gene>
<dbReference type="eggNOG" id="COG4770">
    <property type="taxonomic scope" value="Bacteria"/>
</dbReference>